<dbReference type="KEGG" id="cher:DK880_00070"/>
<evidence type="ECO:0000313" key="4">
    <source>
        <dbReference type="Proteomes" id="UP000245872"/>
    </source>
</evidence>
<dbReference type="PANTHER" id="PTHR43597">
    <property type="entry name" value="SULFUR ACCEPTOR PROTEIN CSDE"/>
    <property type="match status" value="1"/>
</dbReference>
<evidence type="ECO:0000313" key="3">
    <source>
        <dbReference type="EMBL" id="AWN81408.1"/>
    </source>
</evidence>
<sequence length="154" mass="16653">MYMAQDSKAIDQQQDAIIAAFATLGNDRLAMLDYLIDIGTALPTMASCYKTENHLVQGCMSKVWLVDRESEGLLFFQADSNTAITKGLIALLLQVLSGQPGQAIAAAELYFMEAIGMHALIGFQRSSGLAHMIKTIKLKAVARLAQTAPCCHTC</sequence>
<accession>A0A2Z3L6J8</accession>
<dbReference type="Proteomes" id="UP000245872">
    <property type="component" value="Chromosome"/>
</dbReference>
<reference evidence="3 4" key="1">
    <citation type="submission" date="2018-05" db="EMBL/GenBank/DDBJ databases">
        <title>Candidatus Cardinium hertigii Genome Assembly.</title>
        <authorList>
            <person name="Showmaker K.C."/>
            <person name="Walden K.O."/>
            <person name="Fields C.J."/>
            <person name="Lambert K.N."/>
            <person name="Hudson M.E."/>
        </authorList>
    </citation>
    <scope>NUCLEOTIDE SEQUENCE [LARGE SCALE GENOMIC DNA]</scope>
    <source>
        <strain evidence="4">cHgTN10</strain>
    </source>
</reference>
<dbReference type="SUPFAM" id="SSF82649">
    <property type="entry name" value="SufE/NifU"/>
    <property type="match status" value="1"/>
</dbReference>
<evidence type="ECO:0000256" key="1">
    <source>
        <dbReference type="ARBA" id="ARBA00010282"/>
    </source>
</evidence>
<comment type="similarity">
    <text evidence="1">Belongs to the SufE family.</text>
</comment>
<feature type="domain" description="Fe-S metabolism associated" evidence="2">
    <location>
        <begin position="27"/>
        <end position="137"/>
    </location>
</feature>
<dbReference type="Gene3D" id="3.90.1010.10">
    <property type="match status" value="1"/>
</dbReference>
<proteinExistence type="inferred from homology"/>
<dbReference type="EMBL" id="CP029619">
    <property type="protein sequence ID" value="AWN81408.1"/>
    <property type="molecule type" value="Genomic_DNA"/>
</dbReference>
<keyword evidence="4" id="KW-1185">Reference proteome</keyword>
<evidence type="ECO:0000259" key="2">
    <source>
        <dbReference type="Pfam" id="PF02657"/>
    </source>
</evidence>
<name>A0A2Z3L6J8_9BACT</name>
<dbReference type="PANTHER" id="PTHR43597:SF5">
    <property type="entry name" value="SUFE-LIKE PROTEIN 2, CHLOROPLASTIC"/>
    <property type="match status" value="1"/>
</dbReference>
<gene>
    <name evidence="3" type="primary">sufE</name>
    <name evidence="3" type="ORF">DK880_00070</name>
</gene>
<dbReference type="OrthoDB" id="9799320at2"/>
<protein>
    <submittedName>
        <fullName evidence="3">Cysteine desulfuration protein SufE</fullName>
    </submittedName>
</protein>
<organism evidence="3 4">
    <name type="scientific">Candidatus Cardinium hertigii</name>
    <dbReference type="NCBI Taxonomy" id="247481"/>
    <lineage>
        <taxon>Bacteria</taxon>
        <taxon>Pseudomonadati</taxon>
        <taxon>Bacteroidota</taxon>
        <taxon>Cytophagia</taxon>
        <taxon>Cytophagales</taxon>
        <taxon>Amoebophilaceae</taxon>
        <taxon>Candidatus Cardinium</taxon>
    </lineage>
</organism>
<dbReference type="AlphaFoldDB" id="A0A2Z3L6J8"/>
<dbReference type="InterPro" id="IPR003808">
    <property type="entry name" value="Fe-S_metab-assoc_dom"/>
</dbReference>
<dbReference type="Pfam" id="PF02657">
    <property type="entry name" value="SufE"/>
    <property type="match status" value="1"/>
</dbReference>